<feature type="signal peptide" evidence="1">
    <location>
        <begin position="1"/>
        <end position="19"/>
    </location>
</feature>
<keyword evidence="1" id="KW-0732">Signal</keyword>
<protein>
    <recommendedName>
        <fullName evidence="4">DUF3857 domain-containing protein</fullName>
    </recommendedName>
</protein>
<proteinExistence type="predicted"/>
<keyword evidence="3" id="KW-1185">Reference proteome</keyword>
<gene>
    <name evidence="2" type="ORF">SAMN04488090_4737</name>
</gene>
<name>A0A1G9XTF2_9BACT</name>
<dbReference type="RefSeq" id="WP_093208544.1">
    <property type="nucleotide sequence ID" value="NZ_FNGS01000011.1"/>
</dbReference>
<dbReference type="AlphaFoldDB" id="A0A1G9XTF2"/>
<reference evidence="2 3" key="1">
    <citation type="submission" date="2016-10" db="EMBL/GenBank/DDBJ databases">
        <authorList>
            <person name="de Groot N.N."/>
        </authorList>
    </citation>
    <scope>NUCLEOTIDE SEQUENCE [LARGE SCALE GENOMIC DNA]</scope>
    <source>
        <strain evidence="2 3">DSM 21668</strain>
    </source>
</reference>
<sequence>MRLFLVLVLSLFSGCIAFAQKRSVPKITADDLRMTVYPGDSSADAAILDDYTYLNLPEPEGGYYKIRQEFFRRIKIFRKSAYERATISIPQYRNGNRSEEFVVNVRGRTYWLENGVIQSEEFRKSALFESKAGDRLYLTKFTLPHVQEGCIIEYQYELASDFIFQPKDWFFQSDIPVRRSECAGFFPPKLYYRTIFQNPRPLKVNKTDNDDRYGMNFQYVVEDVPAIRTEPYTTNPEDYLARLRFELERSALDGIVKSYSNRWTDIDKSLINDDQVGRYLRKTSFLKELAQAIRAAHPDTLGMVAEAQKTIRQLMTWNGKSRFWSESTPKTIFEQKTGNSAEINLLLIGLVRELNLPVFPVLLSTRDNGMVFLEFPMLSYFNEVVGVTYIGGKPVFLDATDAYLPLGTLPYRCLNKVGRIVDRDKADWIYLAPVTSREVISLEYNLKADASLTGKIAYTWSGYEALNRRHELIKSSTEKLARSWILGQSGEGSVSNAKAEFLEDPAKSFVFSAEIAYEDACTRTGDRLYLDPSLGRAISRNQFKHATRLYPVDFGHPTEQVVMATVNLPEGYLPEALPAPKVIVLPEDGGRFTFQMQLAEDKQLLFVSRLQLKKPVYTSDEYPYLKQLMDMVIAKHTEKVVLKKK</sequence>
<dbReference type="Gene3D" id="2.60.120.1130">
    <property type="match status" value="1"/>
</dbReference>
<organism evidence="2 3">
    <name type="scientific">Siphonobacter aquaeclarae</name>
    <dbReference type="NCBI Taxonomy" id="563176"/>
    <lineage>
        <taxon>Bacteria</taxon>
        <taxon>Pseudomonadati</taxon>
        <taxon>Bacteroidota</taxon>
        <taxon>Cytophagia</taxon>
        <taxon>Cytophagales</taxon>
        <taxon>Cytophagaceae</taxon>
        <taxon>Siphonobacter</taxon>
    </lineage>
</organism>
<dbReference type="Gene3D" id="3.10.620.30">
    <property type="match status" value="1"/>
</dbReference>
<dbReference type="PROSITE" id="PS51257">
    <property type="entry name" value="PROKAR_LIPOPROTEIN"/>
    <property type="match status" value="1"/>
</dbReference>
<accession>A0A1G9XTF2</accession>
<evidence type="ECO:0000313" key="3">
    <source>
        <dbReference type="Proteomes" id="UP000198901"/>
    </source>
</evidence>
<dbReference type="EMBL" id="FNGS01000011">
    <property type="protein sequence ID" value="SDM99686.1"/>
    <property type="molecule type" value="Genomic_DNA"/>
</dbReference>
<dbReference type="STRING" id="563176.SAMN04488090_4737"/>
<evidence type="ECO:0008006" key="4">
    <source>
        <dbReference type="Google" id="ProtNLM"/>
    </source>
</evidence>
<evidence type="ECO:0000256" key="1">
    <source>
        <dbReference type="SAM" id="SignalP"/>
    </source>
</evidence>
<dbReference type="Proteomes" id="UP000198901">
    <property type="component" value="Unassembled WGS sequence"/>
</dbReference>
<dbReference type="OrthoDB" id="98874at2"/>
<dbReference type="Gene3D" id="2.60.40.3140">
    <property type="match status" value="1"/>
</dbReference>
<evidence type="ECO:0000313" key="2">
    <source>
        <dbReference type="EMBL" id="SDM99686.1"/>
    </source>
</evidence>
<feature type="chain" id="PRO_5011667291" description="DUF3857 domain-containing protein" evidence="1">
    <location>
        <begin position="20"/>
        <end position="645"/>
    </location>
</feature>